<feature type="domain" description="Pyrimidine nucleoside phosphorylase C-terminal" evidence="12">
    <location>
        <begin position="345"/>
        <end position="418"/>
    </location>
</feature>
<dbReference type="RefSeq" id="WP_137630321.1">
    <property type="nucleotide sequence ID" value="NZ_BJDO01000006.1"/>
</dbReference>
<dbReference type="InterPro" id="IPR017872">
    <property type="entry name" value="Pyrmidine_PPase_CS"/>
</dbReference>
<accession>A0ABW1T9G9</accession>
<dbReference type="NCBIfam" id="TIGR02644">
    <property type="entry name" value="Y_phosphoryl"/>
    <property type="match status" value="1"/>
</dbReference>
<dbReference type="InterPro" id="IPR017459">
    <property type="entry name" value="Glycosyl_Trfase_fam3_N_dom"/>
</dbReference>
<dbReference type="InterPro" id="IPR018090">
    <property type="entry name" value="Pyrmidine_PPas_bac/euk"/>
</dbReference>
<dbReference type="Gene3D" id="3.40.1030.10">
    <property type="entry name" value="Nucleoside phosphorylase/phosphoribosyltransferase catalytic domain"/>
    <property type="match status" value="1"/>
</dbReference>
<dbReference type="Gene3D" id="3.90.1170.30">
    <property type="entry name" value="Pyrimidine nucleoside phosphorylase-like, C-terminal domain"/>
    <property type="match status" value="1"/>
</dbReference>
<keyword evidence="14" id="KW-1185">Reference proteome</keyword>
<dbReference type="NCBIfam" id="NF004490">
    <property type="entry name" value="PRK05820.1"/>
    <property type="match status" value="1"/>
</dbReference>
<comment type="catalytic activity">
    <reaction evidence="1">
        <text>2'-deoxyuridine + phosphate = 2-deoxy-alpha-D-ribose 1-phosphate + uracil</text>
        <dbReference type="Rhea" id="RHEA:22824"/>
        <dbReference type="ChEBI" id="CHEBI:16450"/>
        <dbReference type="ChEBI" id="CHEBI:17568"/>
        <dbReference type="ChEBI" id="CHEBI:43474"/>
        <dbReference type="ChEBI" id="CHEBI:57259"/>
        <dbReference type="EC" id="2.4.2.2"/>
    </reaction>
</comment>
<dbReference type="InterPro" id="IPR036320">
    <property type="entry name" value="Glycosyl_Trfase_fam3_N_dom_sf"/>
</dbReference>
<dbReference type="PANTHER" id="PTHR10515:SF0">
    <property type="entry name" value="THYMIDINE PHOSPHORYLASE"/>
    <property type="match status" value="1"/>
</dbReference>
<sequence length="432" mass="45906">MRMVDVIDHKRNGGELTNAEIEFFVDGVVDGSIPDYQTSALLMAIYFNGMADGEQAELAMQMLRSGDQLDLSDIPGIKVDKHSTGGVGDKTSLPLAPMIAALGIPIPMISGRGLGHTGGTLDKLEAIPGFKVELSEDQFKQQVKDIHLAIVGATGNIAPADKKIYALRDVTDTVDSIPLIAGSIMSKKIASGTDALVLDVKTGSGAFMKTEDQARDLAKALVSIGQNAGMDCMALISDMNQPLGRMIGNALEIQETIDILKGQGPADITDLVLTLGSQMVVLAEKAQTLAEAREMLEAVVANGKALESFRQMVVAQGGDGKVVDDPTIMPQAQYKVDLPAKTSGVVAKMTADEIGIASMLLGGGRQTKDDQLDYAVGIELHKKVGDPVQKGEPLLTIYANREDIDNVKTLLYDNIEIADSAEPITLIHEIVK</sequence>
<dbReference type="Proteomes" id="UP001596190">
    <property type="component" value="Unassembled WGS sequence"/>
</dbReference>
<dbReference type="SMART" id="SM00941">
    <property type="entry name" value="PYNP_C"/>
    <property type="match status" value="1"/>
</dbReference>
<comment type="similarity">
    <text evidence="4">Belongs to the thymidine/pyrimidine-nucleoside phosphorylase family.</text>
</comment>
<evidence type="ECO:0000256" key="5">
    <source>
        <dbReference type="ARBA" id="ARBA00011738"/>
    </source>
</evidence>
<dbReference type="Pfam" id="PF07831">
    <property type="entry name" value="PYNP_C"/>
    <property type="match status" value="1"/>
</dbReference>
<evidence type="ECO:0000259" key="12">
    <source>
        <dbReference type="SMART" id="SM00941"/>
    </source>
</evidence>
<keyword evidence="9 13" id="KW-0808">Transferase</keyword>
<evidence type="ECO:0000256" key="10">
    <source>
        <dbReference type="ARBA" id="ARBA00048453"/>
    </source>
</evidence>
<dbReference type="InterPro" id="IPR000053">
    <property type="entry name" value="Thymidine/pyrmidine_PPase"/>
</dbReference>
<evidence type="ECO:0000256" key="7">
    <source>
        <dbReference type="ARBA" id="ARBA00014680"/>
    </source>
</evidence>
<evidence type="ECO:0000256" key="11">
    <source>
        <dbReference type="ARBA" id="ARBA00048525"/>
    </source>
</evidence>
<evidence type="ECO:0000256" key="2">
    <source>
        <dbReference type="ARBA" id="ARBA00001958"/>
    </source>
</evidence>
<reference evidence="14" key="1">
    <citation type="journal article" date="2019" name="Int. J. Syst. Evol. Microbiol.">
        <title>The Global Catalogue of Microorganisms (GCM) 10K type strain sequencing project: providing services to taxonomists for standard genome sequencing and annotation.</title>
        <authorList>
            <consortium name="The Broad Institute Genomics Platform"/>
            <consortium name="The Broad Institute Genome Sequencing Center for Infectious Disease"/>
            <person name="Wu L."/>
            <person name="Ma J."/>
        </authorList>
    </citation>
    <scope>NUCLEOTIDE SEQUENCE [LARGE SCALE GENOMIC DNA]</scope>
    <source>
        <strain evidence="14">CCM 8950</strain>
    </source>
</reference>
<comment type="caution">
    <text evidence="13">The sequence shown here is derived from an EMBL/GenBank/DDBJ whole genome shotgun (WGS) entry which is preliminary data.</text>
</comment>
<dbReference type="Gene3D" id="1.20.970.10">
    <property type="entry name" value="Transferase, Pyrimidine Nucleoside Phosphorylase, Chain C"/>
    <property type="match status" value="1"/>
</dbReference>
<evidence type="ECO:0000313" key="13">
    <source>
        <dbReference type="EMBL" id="MFC6254210.1"/>
    </source>
</evidence>
<evidence type="ECO:0000256" key="4">
    <source>
        <dbReference type="ARBA" id="ARBA00006915"/>
    </source>
</evidence>
<dbReference type="NCBIfam" id="NF004747">
    <property type="entry name" value="PRK06078.1"/>
    <property type="match status" value="1"/>
</dbReference>
<comment type="catalytic activity">
    <reaction evidence="10">
        <text>uridine + phosphate = alpha-D-ribose 1-phosphate + uracil</text>
        <dbReference type="Rhea" id="RHEA:24388"/>
        <dbReference type="ChEBI" id="CHEBI:16704"/>
        <dbReference type="ChEBI" id="CHEBI:17568"/>
        <dbReference type="ChEBI" id="CHEBI:43474"/>
        <dbReference type="ChEBI" id="CHEBI:57720"/>
        <dbReference type="EC" id="2.4.2.2"/>
    </reaction>
</comment>
<comment type="catalytic activity">
    <reaction evidence="11">
        <text>thymidine + phosphate = 2-deoxy-alpha-D-ribose 1-phosphate + thymine</text>
        <dbReference type="Rhea" id="RHEA:16037"/>
        <dbReference type="ChEBI" id="CHEBI:17748"/>
        <dbReference type="ChEBI" id="CHEBI:17821"/>
        <dbReference type="ChEBI" id="CHEBI:43474"/>
        <dbReference type="ChEBI" id="CHEBI:57259"/>
        <dbReference type="EC" id="2.4.2.2"/>
    </reaction>
</comment>
<dbReference type="InterPro" id="IPR013102">
    <property type="entry name" value="PYNP_C"/>
</dbReference>
<dbReference type="SUPFAM" id="SSF54680">
    <property type="entry name" value="Pyrimidine nucleoside phosphorylase C-terminal domain"/>
    <property type="match status" value="1"/>
</dbReference>
<dbReference type="Pfam" id="PF00591">
    <property type="entry name" value="Glycos_transf_3"/>
    <property type="match status" value="1"/>
</dbReference>
<dbReference type="PANTHER" id="PTHR10515">
    <property type="entry name" value="THYMIDINE PHOSPHORYLASE"/>
    <property type="match status" value="1"/>
</dbReference>
<evidence type="ECO:0000256" key="1">
    <source>
        <dbReference type="ARBA" id="ARBA00001066"/>
    </source>
</evidence>
<comment type="function">
    <text evidence="3">Catalyzes phosphorolysis of the pyrimidine nucleosides uridine, thymidine and 2'-deoxyuridine with the formation of the corresponding pyrimidine base and ribose-1-phosphate.</text>
</comment>
<dbReference type="GO" id="GO:0016154">
    <property type="term" value="F:pyrimidine-nucleoside phosphorylase activity"/>
    <property type="evidence" value="ECO:0007669"/>
    <property type="project" value="UniProtKB-EC"/>
</dbReference>
<evidence type="ECO:0000256" key="8">
    <source>
        <dbReference type="ARBA" id="ARBA00022676"/>
    </source>
</evidence>
<gene>
    <name evidence="13" type="ORF">ACFP1H_06375</name>
</gene>
<dbReference type="EC" id="2.4.2.2" evidence="6"/>
<evidence type="ECO:0000313" key="14">
    <source>
        <dbReference type="Proteomes" id="UP001596190"/>
    </source>
</evidence>
<evidence type="ECO:0000256" key="9">
    <source>
        <dbReference type="ARBA" id="ARBA00022679"/>
    </source>
</evidence>
<comment type="subunit">
    <text evidence="5">Homodimer.</text>
</comment>
<name>A0ABW1T9G9_9LACO</name>
<dbReference type="InterPro" id="IPR035902">
    <property type="entry name" value="Nuc_phospho_transferase"/>
</dbReference>
<dbReference type="SUPFAM" id="SSF52418">
    <property type="entry name" value="Nucleoside phosphorylase/phosphoribosyltransferase catalytic domain"/>
    <property type="match status" value="1"/>
</dbReference>
<dbReference type="Pfam" id="PF02885">
    <property type="entry name" value="Glycos_trans_3N"/>
    <property type="match status" value="1"/>
</dbReference>
<dbReference type="InterPro" id="IPR036566">
    <property type="entry name" value="PYNP-like_C_sf"/>
</dbReference>
<keyword evidence="8 13" id="KW-0328">Glycosyltransferase</keyword>
<dbReference type="SUPFAM" id="SSF47648">
    <property type="entry name" value="Nucleoside phosphorylase/phosphoribosyltransferase N-terminal domain"/>
    <property type="match status" value="1"/>
</dbReference>
<protein>
    <recommendedName>
        <fullName evidence="7">Pyrimidine-nucleoside phosphorylase</fullName>
        <ecNumber evidence="6">2.4.2.2</ecNumber>
    </recommendedName>
</protein>
<organism evidence="13 14">
    <name type="scientific">Secundilactobacillus hailunensis</name>
    <dbReference type="NCBI Taxonomy" id="2559923"/>
    <lineage>
        <taxon>Bacteria</taxon>
        <taxon>Bacillati</taxon>
        <taxon>Bacillota</taxon>
        <taxon>Bacilli</taxon>
        <taxon>Lactobacillales</taxon>
        <taxon>Lactobacillaceae</taxon>
        <taxon>Secundilactobacillus</taxon>
    </lineage>
</organism>
<evidence type="ECO:0000256" key="3">
    <source>
        <dbReference type="ARBA" id="ARBA00003877"/>
    </source>
</evidence>
<dbReference type="InterPro" id="IPR000312">
    <property type="entry name" value="Glycosyl_Trfase_fam3"/>
</dbReference>
<dbReference type="EMBL" id="JBHSSA010000050">
    <property type="protein sequence ID" value="MFC6254210.1"/>
    <property type="molecule type" value="Genomic_DNA"/>
</dbReference>
<dbReference type="PROSITE" id="PS00647">
    <property type="entry name" value="THYMID_PHOSPHORYLASE"/>
    <property type="match status" value="1"/>
</dbReference>
<comment type="cofactor">
    <cofactor evidence="2">
        <name>K(+)</name>
        <dbReference type="ChEBI" id="CHEBI:29103"/>
    </cofactor>
</comment>
<evidence type="ECO:0000256" key="6">
    <source>
        <dbReference type="ARBA" id="ARBA00011889"/>
    </source>
</evidence>
<dbReference type="PIRSF" id="PIRSF000478">
    <property type="entry name" value="TP_PyNP"/>
    <property type="match status" value="1"/>
</dbReference>
<proteinExistence type="inferred from homology"/>